<keyword evidence="5" id="KW-0804">Transcription</keyword>
<dbReference type="EMBL" id="JACHHZ010000003">
    <property type="protein sequence ID" value="MBB6094212.1"/>
    <property type="molecule type" value="Genomic_DNA"/>
</dbReference>
<dbReference type="AlphaFoldDB" id="A0A841HQ96"/>
<dbReference type="GO" id="GO:0005524">
    <property type="term" value="F:ATP binding"/>
    <property type="evidence" value="ECO:0007669"/>
    <property type="project" value="UniProtKB-KW"/>
</dbReference>
<evidence type="ECO:0000259" key="6">
    <source>
        <dbReference type="PROSITE" id="PS50045"/>
    </source>
</evidence>
<reference evidence="7 8" key="1">
    <citation type="submission" date="2020-08" db="EMBL/GenBank/DDBJ databases">
        <title>Genomic Encyclopedia of Type Strains, Phase IV (KMG-IV): sequencing the most valuable type-strain genomes for metagenomic binning, comparative biology and taxonomic classification.</title>
        <authorList>
            <person name="Goeker M."/>
        </authorList>
    </citation>
    <scope>NUCLEOTIDE SEQUENCE [LARGE SCALE GENOMIC DNA]</scope>
    <source>
        <strain evidence="7 8">DSM 26723</strain>
    </source>
</reference>
<dbReference type="GO" id="GO:0043565">
    <property type="term" value="F:sequence-specific DNA binding"/>
    <property type="evidence" value="ECO:0007669"/>
    <property type="project" value="InterPro"/>
</dbReference>
<dbReference type="CDD" id="cd00009">
    <property type="entry name" value="AAA"/>
    <property type="match status" value="1"/>
</dbReference>
<protein>
    <submittedName>
        <fullName evidence="7">Sigma-54 specific flagellar transcriptional regulator A</fullName>
    </submittedName>
</protein>
<dbReference type="PRINTS" id="PR01590">
    <property type="entry name" value="HTHFIS"/>
</dbReference>
<dbReference type="InterPro" id="IPR025944">
    <property type="entry name" value="Sigma_54_int_dom_CS"/>
</dbReference>
<dbReference type="RefSeq" id="WP_246433589.1">
    <property type="nucleotide sequence ID" value="NZ_JACHHZ010000003.1"/>
</dbReference>
<proteinExistence type="predicted"/>
<dbReference type="Pfam" id="PF06490">
    <property type="entry name" value="FleQ"/>
    <property type="match status" value="1"/>
</dbReference>
<keyword evidence="2" id="KW-0067">ATP-binding</keyword>
<dbReference type="FunFam" id="3.40.50.300:FF:000006">
    <property type="entry name" value="DNA-binding transcriptional regulator NtrC"/>
    <property type="match status" value="1"/>
</dbReference>
<evidence type="ECO:0000256" key="2">
    <source>
        <dbReference type="ARBA" id="ARBA00022840"/>
    </source>
</evidence>
<keyword evidence="7" id="KW-0282">Flagellum</keyword>
<dbReference type="Pfam" id="PF00158">
    <property type="entry name" value="Sigma54_activat"/>
    <property type="match status" value="1"/>
</dbReference>
<dbReference type="Proteomes" id="UP000588068">
    <property type="component" value="Unassembled WGS sequence"/>
</dbReference>
<dbReference type="GO" id="GO:0006355">
    <property type="term" value="P:regulation of DNA-templated transcription"/>
    <property type="evidence" value="ECO:0007669"/>
    <property type="project" value="InterPro"/>
</dbReference>
<dbReference type="SMART" id="SM00382">
    <property type="entry name" value="AAA"/>
    <property type="match status" value="1"/>
</dbReference>
<name>A0A841HQ96_9GAMM</name>
<dbReference type="SUPFAM" id="SSF46689">
    <property type="entry name" value="Homeodomain-like"/>
    <property type="match status" value="1"/>
</dbReference>
<keyword evidence="3" id="KW-0805">Transcription regulation</keyword>
<keyword evidence="8" id="KW-1185">Reference proteome</keyword>
<dbReference type="InterPro" id="IPR011006">
    <property type="entry name" value="CheY-like_superfamily"/>
</dbReference>
<dbReference type="InterPro" id="IPR009057">
    <property type="entry name" value="Homeodomain-like_sf"/>
</dbReference>
<sequence length="511" mass="56642">MNLNDTARMRVTGLQRAVVYDCDVERAEQVAAVLKFLDLEPLLIDHAALMRAMIQSPNTPPALLVGDVGDSPDWRELGAALREQLGDVPVVAYGSAAAADQLIQAVGAARVIRLPFPFKYQSLAKVLHVPAQAALEEAGQVVMPTGHSEAIKEVSRLIRQVAAHDSSVLILGESGTGKELAARAIHDASPRRQRPFVAINCGAIPSELLESELFGHEKGSFTGAVTARKGRFEIAEGGTLFLDEIGDMSLPMQVKLLRVLQERVFERVGNHAPIRCNVRIIAATHRNLEESIARGMFREDLFYRLNVFPIEMPALRERVQDIPLLIRDFAARNVTEGRSRIELTTRTLEALNRHPWPGNVRELGNLIERLSILCPNRKVDLTDLPLKYRPAGVVEDLMSRVDEDALQAASLPPLPEELEENELAEFAMDDREAFSMLTEPVSHETLAELPAEGLDLRDHLFEIERTLIRQALTRAGGTVAHAARLLKLRRTTLVEKLRKFEMLNEAAATEV</sequence>
<evidence type="ECO:0000256" key="1">
    <source>
        <dbReference type="ARBA" id="ARBA00022741"/>
    </source>
</evidence>
<keyword evidence="7" id="KW-0969">Cilium</keyword>
<evidence type="ECO:0000256" key="4">
    <source>
        <dbReference type="ARBA" id="ARBA00023125"/>
    </source>
</evidence>
<dbReference type="InterPro" id="IPR058031">
    <property type="entry name" value="AAA_lid_NorR"/>
</dbReference>
<dbReference type="InterPro" id="IPR002078">
    <property type="entry name" value="Sigma_54_int"/>
</dbReference>
<evidence type="ECO:0000256" key="5">
    <source>
        <dbReference type="ARBA" id="ARBA00023163"/>
    </source>
</evidence>
<dbReference type="InterPro" id="IPR025943">
    <property type="entry name" value="Sigma_54_int_dom_ATP-bd_2"/>
</dbReference>
<dbReference type="Gene3D" id="3.40.50.2300">
    <property type="match status" value="1"/>
</dbReference>
<comment type="caution">
    <text evidence="7">The sequence shown here is derived from an EMBL/GenBank/DDBJ whole genome shotgun (WGS) entry which is preliminary data.</text>
</comment>
<evidence type="ECO:0000313" key="7">
    <source>
        <dbReference type="EMBL" id="MBB6094212.1"/>
    </source>
</evidence>
<keyword evidence="1" id="KW-0547">Nucleotide-binding</keyword>
<evidence type="ECO:0000313" key="8">
    <source>
        <dbReference type="Proteomes" id="UP000588068"/>
    </source>
</evidence>
<dbReference type="Pfam" id="PF02954">
    <property type="entry name" value="HTH_8"/>
    <property type="match status" value="1"/>
</dbReference>
<keyword evidence="4" id="KW-0238">DNA-binding</keyword>
<dbReference type="PROSITE" id="PS00688">
    <property type="entry name" value="SIGMA54_INTERACT_3"/>
    <property type="match status" value="1"/>
</dbReference>
<dbReference type="Gene3D" id="3.40.50.300">
    <property type="entry name" value="P-loop containing nucleotide triphosphate hydrolases"/>
    <property type="match status" value="1"/>
</dbReference>
<accession>A0A841HQ96</accession>
<feature type="domain" description="Sigma-54 factor interaction" evidence="6">
    <location>
        <begin position="144"/>
        <end position="372"/>
    </location>
</feature>
<dbReference type="SUPFAM" id="SSF52172">
    <property type="entry name" value="CheY-like"/>
    <property type="match status" value="1"/>
</dbReference>
<dbReference type="PROSITE" id="PS50045">
    <property type="entry name" value="SIGMA54_INTERACT_4"/>
    <property type="match status" value="1"/>
</dbReference>
<dbReference type="PANTHER" id="PTHR32071:SF117">
    <property type="entry name" value="PTS-DEPENDENT DIHYDROXYACETONE KINASE OPERON REGULATORY PROTEIN-RELATED"/>
    <property type="match status" value="1"/>
</dbReference>
<organism evidence="7 8">
    <name type="scientific">Povalibacter uvarum</name>
    <dbReference type="NCBI Taxonomy" id="732238"/>
    <lineage>
        <taxon>Bacteria</taxon>
        <taxon>Pseudomonadati</taxon>
        <taxon>Pseudomonadota</taxon>
        <taxon>Gammaproteobacteria</taxon>
        <taxon>Steroidobacterales</taxon>
        <taxon>Steroidobacteraceae</taxon>
        <taxon>Povalibacter</taxon>
    </lineage>
</organism>
<dbReference type="Gene3D" id="1.10.10.60">
    <property type="entry name" value="Homeodomain-like"/>
    <property type="match status" value="1"/>
</dbReference>
<dbReference type="PANTHER" id="PTHR32071">
    <property type="entry name" value="TRANSCRIPTIONAL REGULATORY PROTEIN"/>
    <property type="match status" value="1"/>
</dbReference>
<dbReference type="InterPro" id="IPR003593">
    <property type="entry name" value="AAA+_ATPase"/>
</dbReference>
<dbReference type="PROSITE" id="PS00676">
    <property type="entry name" value="SIGMA54_INTERACT_2"/>
    <property type="match status" value="1"/>
</dbReference>
<dbReference type="Gene3D" id="1.10.8.60">
    <property type="match status" value="1"/>
</dbReference>
<dbReference type="InterPro" id="IPR002197">
    <property type="entry name" value="HTH_Fis"/>
</dbReference>
<gene>
    <name evidence="7" type="ORF">HNQ60_003093</name>
</gene>
<dbReference type="SUPFAM" id="SSF52540">
    <property type="entry name" value="P-loop containing nucleoside triphosphate hydrolases"/>
    <property type="match status" value="1"/>
</dbReference>
<dbReference type="Pfam" id="PF25601">
    <property type="entry name" value="AAA_lid_14"/>
    <property type="match status" value="1"/>
</dbReference>
<evidence type="ECO:0000256" key="3">
    <source>
        <dbReference type="ARBA" id="ARBA00023015"/>
    </source>
</evidence>
<keyword evidence="7" id="KW-0966">Cell projection</keyword>
<dbReference type="InterPro" id="IPR027417">
    <property type="entry name" value="P-loop_NTPase"/>
</dbReference>
<dbReference type="InterPro" id="IPR010518">
    <property type="entry name" value="FleQ"/>
</dbReference>